<organism evidence="2">
    <name type="scientific">uncultured Desulfobacterium sp</name>
    <dbReference type="NCBI Taxonomy" id="201089"/>
    <lineage>
        <taxon>Bacteria</taxon>
        <taxon>Pseudomonadati</taxon>
        <taxon>Thermodesulfobacteriota</taxon>
        <taxon>Desulfobacteria</taxon>
        <taxon>Desulfobacterales</taxon>
        <taxon>Desulfobacteriaceae</taxon>
        <taxon>Desulfobacterium</taxon>
        <taxon>environmental samples</taxon>
    </lineage>
</organism>
<dbReference type="PANTHER" id="PTHR30087">
    <property type="entry name" value="INNER MEMBRANE PROTEIN"/>
    <property type="match status" value="1"/>
</dbReference>
<dbReference type="InterPro" id="IPR007553">
    <property type="entry name" value="2-thiour_desulf"/>
</dbReference>
<dbReference type="Pfam" id="PF08349">
    <property type="entry name" value="DUF1722"/>
    <property type="match status" value="1"/>
</dbReference>
<evidence type="ECO:0000259" key="1">
    <source>
        <dbReference type="Pfam" id="PF08349"/>
    </source>
</evidence>
<reference evidence="2" key="1">
    <citation type="submission" date="2018-01" db="EMBL/GenBank/DDBJ databases">
        <authorList>
            <person name="Regsiter A."/>
            <person name="William W."/>
        </authorList>
    </citation>
    <scope>NUCLEOTIDE SEQUENCE</scope>
    <source>
        <strain evidence="2">TRIP AH-1</strain>
    </source>
</reference>
<protein>
    <recommendedName>
        <fullName evidence="1">DUF1722 domain-containing protein</fullName>
    </recommendedName>
</protein>
<dbReference type="AlphaFoldDB" id="A0A445MXQ8"/>
<evidence type="ECO:0000313" key="2">
    <source>
        <dbReference type="EMBL" id="SPD74280.1"/>
    </source>
</evidence>
<feature type="domain" description="DUF1722" evidence="1">
    <location>
        <begin position="195"/>
        <end position="311"/>
    </location>
</feature>
<dbReference type="PIRSF" id="PIRSF037004">
    <property type="entry name" value="UCP037004"/>
    <property type="match status" value="1"/>
</dbReference>
<dbReference type="PANTHER" id="PTHR30087:SF0">
    <property type="entry name" value="INNER MEMBRANE PROTEIN"/>
    <property type="match status" value="1"/>
</dbReference>
<proteinExistence type="predicted"/>
<sequence length="320" mass="37224">MVLIMEDKIRLGISSCLLGENVRYDGGHRRDPFLTQTLSQYAEYIPVCPEVECGLGVPRESMRLIGQIESPRLVTSRSNIDLTDQMKNWAKKRLNELEKQELCGFIFKADSPSSGMERVKVYDNNNVPAKKGIGIFAGMFMEHFPLIPVEEDGRLHDPLLRENFIEQIFTLKRWRDLMKNTWTMGNLVDFHSRNKLLILSHSEKHYRMMGKLVAEGKKTPIKKLFGDYETYLMEALRLKPSIKKNVNVLLHMVGYFKTNLSADEKKELLEIINQYRENVVPLIVPISLINHYVRKYHQPYLGIQTYLNPHPIELKLRNHA</sequence>
<gene>
    <name evidence="2" type="ORF">PITCH_A2210002</name>
</gene>
<dbReference type="EMBL" id="OJIN01000137">
    <property type="protein sequence ID" value="SPD74280.1"/>
    <property type="molecule type" value="Genomic_DNA"/>
</dbReference>
<dbReference type="Pfam" id="PF04463">
    <property type="entry name" value="2-thiour_desulf"/>
    <property type="match status" value="1"/>
</dbReference>
<dbReference type="InterPro" id="IPR013560">
    <property type="entry name" value="DUF1722"/>
</dbReference>
<name>A0A445MXQ8_9BACT</name>
<accession>A0A445MXQ8</accession>
<dbReference type="InterPro" id="IPR017087">
    <property type="entry name" value="UCP037004"/>
</dbReference>